<dbReference type="RefSeq" id="WP_162549527.1">
    <property type="nucleotide sequence ID" value="NZ_AP017372.2"/>
</dbReference>
<evidence type="ECO:0000256" key="1">
    <source>
        <dbReference type="SAM" id="Phobius"/>
    </source>
</evidence>
<evidence type="ECO:0000313" key="2">
    <source>
        <dbReference type="EMBL" id="BBE11169.1"/>
    </source>
</evidence>
<proteinExistence type="predicted"/>
<reference evidence="2" key="1">
    <citation type="submission" date="2016-02" db="EMBL/GenBank/DDBJ databases">
        <title>Halorhodospira halochloris DSM-1059 complete genome, version 2.</title>
        <authorList>
            <person name="Tsukatani Y."/>
        </authorList>
    </citation>
    <scope>NUCLEOTIDE SEQUENCE</scope>
    <source>
        <strain evidence="2">DSM 1059</strain>
    </source>
</reference>
<dbReference type="KEGG" id="hhk:HH1059_22710"/>
<dbReference type="Proteomes" id="UP000218890">
    <property type="component" value="Chromosome"/>
</dbReference>
<protein>
    <submittedName>
        <fullName evidence="2">Uncharacterized protein</fullName>
    </submittedName>
</protein>
<evidence type="ECO:0000313" key="3">
    <source>
        <dbReference type="Proteomes" id="UP000218890"/>
    </source>
</evidence>
<keyword evidence="1" id="KW-1133">Transmembrane helix</keyword>
<name>A0A2Z6EZZ3_HALHR</name>
<gene>
    <name evidence="2" type="ORF">HH1059_22710</name>
</gene>
<feature type="transmembrane region" description="Helical" evidence="1">
    <location>
        <begin position="26"/>
        <end position="49"/>
    </location>
</feature>
<sequence length="50" mass="5197">MPGVVFILGVVLLVAAGMYVREGSPVISNAAFMLAGVLFVLAVLAFMGWV</sequence>
<keyword evidence="3" id="KW-1185">Reference proteome</keyword>
<keyword evidence="1" id="KW-0472">Membrane</keyword>
<organism evidence="2 3">
    <name type="scientific">Halorhodospira halochloris</name>
    <name type="common">Ectothiorhodospira halochloris</name>
    <dbReference type="NCBI Taxonomy" id="1052"/>
    <lineage>
        <taxon>Bacteria</taxon>
        <taxon>Pseudomonadati</taxon>
        <taxon>Pseudomonadota</taxon>
        <taxon>Gammaproteobacteria</taxon>
        <taxon>Chromatiales</taxon>
        <taxon>Ectothiorhodospiraceae</taxon>
        <taxon>Halorhodospira</taxon>
    </lineage>
</organism>
<dbReference type="AlphaFoldDB" id="A0A2Z6EZZ3"/>
<accession>A0A2Z6EZZ3</accession>
<keyword evidence="1" id="KW-0812">Transmembrane</keyword>
<dbReference type="EMBL" id="AP017372">
    <property type="protein sequence ID" value="BBE11169.1"/>
    <property type="molecule type" value="Genomic_DNA"/>
</dbReference>